<feature type="compositionally biased region" description="Pro residues" evidence="1">
    <location>
        <begin position="140"/>
        <end position="152"/>
    </location>
</feature>
<feature type="chain" id="PRO_5035265759" evidence="2">
    <location>
        <begin position="23"/>
        <end position="417"/>
    </location>
</feature>
<reference evidence="3" key="1">
    <citation type="submission" date="2021-04" db="EMBL/GenBank/DDBJ databases">
        <title>First draft genome resource for Brassicaceae pathogens Fusarium oxysporum f. sp. raphani and Fusarium oxysporum f. sp. rapae.</title>
        <authorList>
            <person name="Asai S."/>
        </authorList>
    </citation>
    <scope>NUCLEOTIDE SEQUENCE</scope>
    <source>
        <strain evidence="3">Tf1208</strain>
    </source>
</reference>
<evidence type="ECO:0000313" key="3">
    <source>
        <dbReference type="EMBL" id="KAG7409462.1"/>
    </source>
</evidence>
<feature type="region of interest" description="Disordered" evidence="1">
    <location>
        <begin position="109"/>
        <end position="152"/>
    </location>
</feature>
<feature type="region of interest" description="Disordered" evidence="1">
    <location>
        <begin position="41"/>
        <end position="60"/>
    </location>
</feature>
<keyword evidence="2" id="KW-0732">Signal</keyword>
<comment type="caution">
    <text evidence="3">The sequence shown here is derived from an EMBL/GenBank/DDBJ whole genome shotgun (WGS) entry which is preliminary data.</text>
</comment>
<dbReference type="EMBL" id="JAELUQ010000008">
    <property type="protein sequence ID" value="KAG7409462.1"/>
    <property type="molecule type" value="Genomic_DNA"/>
</dbReference>
<accession>A0A8J5U4A3</accession>
<evidence type="ECO:0000256" key="1">
    <source>
        <dbReference type="SAM" id="MobiDB-lite"/>
    </source>
</evidence>
<evidence type="ECO:0000256" key="2">
    <source>
        <dbReference type="SAM" id="SignalP"/>
    </source>
</evidence>
<sequence>MILKPFLFLIILFGLLACLATAAPHHDCQCSQHKGFNGGRGLNARSPILPPPWPPGPEKKVEKYREDDTLIFWDGKSKSLKCLVTSSFVDRSKSPPQPFFKSKIVDAVKDPKSKSGPWKCPKGEPVKKTPKKGLNARSPIKPPPPPPIPPWPSWPPSKVEKYREDAALLFKDGRRFKCVVESFFVDRQKWLQPKFSKYKIVIAVHDPNSKLHPWKCPTGGGVMITPEQTDSSKMNIDWDEMNRLKSENKINGTDINIMHEIHTALGSTELKIKQVSKSPPTINVKFINKGPYTIRFGEDGSPMDKHAFENGLFVILANKMNLGNGNKWSQDIVEPGRQNGTITLKPNQTVEQDVVFPGKTIPNPEKWLAVLKDCHEVKVKMRGAWVYMSVNDTADGIEYEDRKADVDFNSNMIELDL</sequence>
<feature type="signal peptide" evidence="2">
    <location>
        <begin position="1"/>
        <end position="22"/>
    </location>
</feature>
<dbReference type="PROSITE" id="PS51257">
    <property type="entry name" value="PROKAR_LIPOPROTEIN"/>
    <property type="match status" value="1"/>
</dbReference>
<dbReference type="Proteomes" id="UP000694050">
    <property type="component" value="Unassembled WGS sequence"/>
</dbReference>
<protein>
    <submittedName>
        <fullName evidence="3">Uncharacterized protein</fullName>
    </submittedName>
</protein>
<organism evidence="3 4">
    <name type="scientific">Fusarium oxysporum f. sp. rapae</name>
    <dbReference type="NCBI Taxonomy" id="485398"/>
    <lineage>
        <taxon>Eukaryota</taxon>
        <taxon>Fungi</taxon>
        <taxon>Dikarya</taxon>
        <taxon>Ascomycota</taxon>
        <taxon>Pezizomycotina</taxon>
        <taxon>Sordariomycetes</taxon>
        <taxon>Hypocreomycetidae</taxon>
        <taxon>Hypocreales</taxon>
        <taxon>Nectriaceae</taxon>
        <taxon>Fusarium</taxon>
        <taxon>Fusarium oxysporum species complex</taxon>
    </lineage>
</organism>
<dbReference type="AlphaFoldDB" id="A0A8J5U4A3"/>
<gene>
    <name evidence="3" type="ORF">Forpe1208_v011654</name>
</gene>
<name>A0A8J5U4A3_FUSOX</name>
<evidence type="ECO:0000313" key="4">
    <source>
        <dbReference type="Proteomes" id="UP000694050"/>
    </source>
</evidence>
<proteinExistence type="predicted"/>